<dbReference type="SUPFAM" id="SSF52540">
    <property type="entry name" value="P-loop containing nucleoside triphosphate hydrolases"/>
    <property type="match status" value="1"/>
</dbReference>
<dbReference type="InterPro" id="IPR027417">
    <property type="entry name" value="P-loop_NTPase"/>
</dbReference>
<organism evidence="2 3">
    <name type="scientific">Pseudolactococcus laudensis</name>
    <dbReference type="NCBI Taxonomy" id="1494461"/>
    <lineage>
        <taxon>Bacteria</taxon>
        <taxon>Bacillati</taxon>
        <taxon>Bacillota</taxon>
        <taxon>Bacilli</taxon>
        <taxon>Lactobacillales</taxon>
        <taxon>Streptococcaceae</taxon>
        <taxon>Pseudolactococcus</taxon>
    </lineage>
</organism>
<proteinExistence type="predicted"/>
<dbReference type="EMBL" id="JACBNY010000015">
    <property type="protein sequence ID" value="MBA0017091.1"/>
    <property type="molecule type" value="Genomic_DNA"/>
</dbReference>
<evidence type="ECO:0000313" key="3">
    <source>
        <dbReference type="Proteomes" id="UP000530186"/>
    </source>
</evidence>
<dbReference type="Proteomes" id="UP000530186">
    <property type="component" value="Unassembled WGS sequence"/>
</dbReference>
<comment type="caution">
    <text evidence="2">The sequence shown here is derived from an EMBL/GenBank/DDBJ whole genome shotgun (WGS) entry which is preliminary data.</text>
</comment>
<dbReference type="PANTHER" id="PTHR37291">
    <property type="entry name" value="5-METHYLCYTOSINE-SPECIFIC RESTRICTION ENZYME B"/>
    <property type="match status" value="1"/>
</dbReference>
<protein>
    <submittedName>
        <fullName evidence="2">AAA family ATPase</fullName>
    </submittedName>
</protein>
<keyword evidence="3" id="KW-1185">Reference proteome</keyword>
<gene>
    <name evidence="2" type="ORF">HZR21_08155</name>
</gene>
<dbReference type="Pfam" id="PF07728">
    <property type="entry name" value="AAA_5"/>
    <property type="match status" value="1"/>
</dbReference>
<accession>A0A7V8N1Z7</accession>
<reference evidence="2 3" key="1">
    <citation type="submission" date="2020-07" db="EMBL/GenBank/DDBJ databases">
        <authorList>
            <person name="Hilgarth M."/>
            <person name="Werum V."/>
            <person name="Vogel R.F."/>
        </authorList>
    </citation>
    <scope>NUCLEOTIDE SEQUENCE [LARGE SCALE GENOMIC DNA]</scope>
    <source>
        <strain evidence="2 3">DSM 28961</strain>
    </source>
</reference>
<evidence type="ECO:0000313" key="2">
    <source>
        <dbReference type="EMBL" id="MBA0017091.1"/>
    </source>
</evidence>
<dbReference type="InterPro" id="IPR011704">
    <property type="entry name" value="ATPase_dyneun-rel_AAA"/>
</dbReference>
<name>A0A7V8N1Z7_9LACT</name>
<dbReference type="AlphaFoldDB" id="A0A7V8N1Z7"/>
<dbReference type="Gene3D" id="3.40.50.300">
    <property type="entry name" value="P-loop containing nucleotide triphosphate hydrolases"/>
    <property type="match status" value="1"/>
</dbReference>
<sequence>MKTINIINEYIEKNTNSDGTAVFISNNTAESSVVGKNLLYFGAPGTGKSYAVSQKIREIYPNFDKFNDSESAFVFRTTLHPEYSYSDFVGQIMPTTDEGQNAKFIENLGIFTQALKMAIASPNQHIFLILEEMSRANVAAVFGDLFQLLDRNKNGDSEYHVNNAFIAKSIYSEPNAESKKIYIPNNLTIIGTVNTSDQNVFAMDTAFKRRFEMIYTSIDEPGNFEDWYFKYAGQDISWNTFRVNLNQFITKEMKLSEDKQLGAFFISKSVDPEVQIQNKLLNYLWEDVEKSSIFNSEKSLFADEYKDGNFS</sequence>
<dbReference type="GO" id="GO:0005524">
    <property type="term" value="F:ATP binding"/>
    <property type="evidence" value="ECO:0007669"/>
    <property type="project" value="InterPro"/>
</dbReference>
<dbReference type="InterPro" id="IPR052934">
    <property type="entry name" value="Methyl-DNA_Rec/Restrict_Enz"/>
</dbReference>
<dbReference type="GeneID" id="303195489"/>
<feature type="domain" description="ATPase dynein-related AAA" evidence="1">
    <location>
        <begin position="38"/>
        <end position="211"/>
    </location>
</feature>
<dbReference type="GO" id="GO:0016887">
    <property type="term" value="F:ATP hydrolysis activity"/>
    <property type="evidence" value="ECO:0007669"/>
    <property type="project" value="InterPro"/>
</dbReference>
<dbReference type="RefSeq" id="WP_180747225.1">
    <property type="nucleotide sequence ID" value="NZ_CBCRWQ010000014.1"/>
</dbReference>
<dbReference type="PANTHER" id="PTHR37291:SF1">
    <property type="entry name" value="TYPE IV METHYL-DIRECTED RESTRICTION ENZYME ECOKMCRB SUBUNIT"/>
    <property type="match status" value="1"/>
</dbReference>
<evidence type="ECO:0000259" key="1">
    <source>
        <dbReference type="Pfam" id="PF07728"/>
    </source>
</evidence>